<dbReference type="AlphaFoldDB" id="A0A0A0LRE8"/>
<organism evidence="2 3">
    <name type="scientific">Cucumis sativus</name>
    <name type="common">Cucumber</name>
    <dbReference type="NCBI Taxonomy" id="3659"/>
    <lineage>
        <taxon>Eukaryota</taxon>
        <taxon>Viridiplantae</taxon>
        <taxon>Streptophyta</taxon>
        <taxon>Embryophyta</taxon>
        <taxon>Tracheophyta</taxon>
        <taxon>Spermatophyta</taxon>
        <taxon>Magnoliopsida</taxon>
        <taxon>eudicotyledons</taxon>
        <taxon>Gunneridae</taxon>
        <taxon>Pentapetalae</taxon>
        <taxon>rosids</taxon>
        <taxon>fabids</taxon>
        <taxon>Cucurbitales</taxon>
        <taxon>Cucurbitaceae</taxon>
        <taxon>Benincaseae</taxon>
        <taxon>Cucumis</taxon>
    </lineage>
</organism>
<reference evidence="2 3" key="1">
    <citation type="journal article" date="2009" name="Nat. Genet.">
        <title>The genome of the cucumber, Cucumis sativus L.</title>
        <authorList>
            <person name="Huang S."/>
            <person name="Li R."/>
            <person name="Zhang Z."/>
            <person name="Li L."/>
            <person name="Gu X."/>
            <person name="Fan W."/>
            <person name="Lucas W.J."/>
            <person name="Wang X."/>
            <person name="Xie B."/>
            <person name="Ni P."/>
            <person name="Ren Y."/>
            <person name="Zhu H."/>
            <person name="Li J."/>
            <person name="Lin K."/>
            <person name="Jin W."/>
            <person name="Fei Z."/>
            <person name="Li G."/>
            <person name="Staub J."/>
            <person name="Kilian A."/>
            <person name="van der Vossen E.A."/>
            <person name="Wu Y."/>
            <person name="Guo J."/>
            <person name="He J."/>
            <person name="Jia Z."/>
            <person name="Ren Y."/>
            <person name="Tian G."/>
            <person name="Lu Y."/>
            <person name="Ruan J."/>
            <person name="Qian W."/>
            <person name="Wang M."/>
            <person name="Huang Q."/>
            <person name="Li B."/>
            <person name="Xuan Z."/>
            <person name="Cao J."/>
            <person name="Asan"/>
            <person name="Wu Z."/>
            <person name="Zhang J."/>
            <person name="Cai Q."/>
            <person name="Bai Y."/>
            <person name="Zhao B."/>
            <person name="Han Y."/>
            <person name="Li Y."/>
            <person name="Li X."/>
            <person name="Wang S."/>
            <person name="Shi Q."/>
            <person name="Liu S."/>
            <person name="Cho W.K."/>
            <person name="Kim J.Y."/>
            <person name="Xu Y."/>
            <person name="Heller-Uszynska K."/>
            <person name="Miao H."/>
            <person name="Cheng Z."/>
            <person name="Zhang S."/>
            <person name="Wu J."/>
            <person name="Yang Y."/>
            <person name="Kang H."/>
            <person name="Li M."/>
            <person name="Liang H."/>
            <person name="Ren X."/>
            <person name="Shi Z."/>
            <person name="Wen M."/>
            <person name="Jian M."/>
            <person name="Yang H."/>
            <person name="Zhang G."/>
            <person name="Yang Z."/>
            <person name="Chen R."/>
            <person name="Liu S."/>
            <person name="Li J."/>
            <person name="Ma L."/>
            <person name="Liu H."/>
            <person name="Zhou Y."/>
            <person name="Zhao J."/>
            <person name="Fang X."/>
            <person name="Li G."/>
            <person name="Fang L."/>
            <person name="Li Y."/>
            <person name="Liu D."/>
            <person name="Zheng H."/>
            <person name="Zhang Y."/>
            <person name="Qin N."/>
            <person name="Li Z."/>
            <person name="Yang G."/>
            <person name="Yang S."/>
            <person name="Bolund L."/>
            <person name="Kristiansen K."/>
            <person name="Zheng H."/>
            <person name="Li S."/>
            <person name="Zhang X."/>
            <person name="Yang H."/>
            <person name="Wang J."/>
            <person name="Sun R."/>
            <person name="Zhang B."/>
            <person name="Jiang S."/>
            <person name="Wang J."/>
            <person name="Du Y."/>
            <person name="Li S."/>
        </authorList>
    </citation>
    <scope>NUCLEOTIDE SEQUENCE [LARGE SCALE GENOMIC DNA]</scope>
    <source>
        <strain evidence="3">cv. 9930</strain>
    </source>
</reference>
<accession>A0A0A0LRE8</accession>
<evidence type="ECO:0000256" key="1">
    <source>
        <dbReference type="SAM" id="MobiDB-lite"/>
    </source>
</evidence>
<proteinExistence type="predicted"/>
<gene>
    <name evidence="2" type="ORF">Csa_2G435505</name>
</gene>
<evidence type="ECO:0000313" key="2">
    <source>
        <dbReference type="EMBL" id="KGN63387.1"/>
    </source>
</evidence>
<reference evidence="2 3" key="3">
    <citation type="journal article" date="2010" name="BMC Genomics">
        <title>Transcriptome sequencing and comparative analysis of cucumber flowers with different sex types.</title>
        <authorList>
            <person name="Guo S."/>
            <person name="Zheng Y."/>
            <person name="Joung J.G."/>
            <person name="Liu S."/>
            <person name="Zhang Z."/>
            <person name="Crasta O.R."/>
            <person name="Sobral B.W."/>
            <person name="Xu Y."/>
            <person name="Huang S."/>
            <person name="Fei Z."/>
        </authorList>
    </citation>
    <scope>NUCLEOTIDE SEQUENCE [LARGE SCALE GENOMIC DNA]</scope>
    <source>
        <strain evidence="3">cv. 9930</strain>
    </source>
</reference>
<name>A0A0A0LRE8_CUCSA</name>
<sequence length="117" mass="13230">MPFIQHFPQKIHSLLNPPSINQSLSQMPISHCGRTERSICNNMTINLKTHINTALIAMSINQIIIRHHIGNYIRLVKEELKQCNRITIPLSPIHSSNNSVTSENRGASIGKHRMTSD</sequence>
<protein>
    <submittedName>
        <fullName evidence="2">Uncharacterized protein</fullName>
    </submittedName>
</protein>
<keyword evidence="3" id="KW-1185">Reference proteome</keyword>
<dbReference type="Gramene" id="KGN63387">
    <property type="protein sequence ID" value="KGN63387"/>
    <property type="gene ID" value="Csa_2G435505"/>
</dbReference>
<evidence type="ECO:0000313" key="3">
    <source>
        <dbReference type="Proteomes" id="UP000029981"/>
    </source>
</evidence>
<reference evidence="2 3" key="4">
    <citation type="journal article" date="2011" name="BMC Genomics">
        <title>RNA-Seq improves annotation of protein-coding genes in the cucumber genome.</title>
        <authorList>
            <person name="Li Z."/>
            <person name="Zhang Z."/>
            <person name="Yan P."/>
            <person name="Huang S."/>
            <person name="Fei Z."/>
            <person name="Lin K."/>
        </authorList>
    </citation>
    <scope>NUCLEOTIDE SEQUENCE [LARGE SCALE GENOMIC DNA]</scope>
    <source>
        <strain evidence="3">cv. 9930</strain>
    </source>
</reference>
<dbReference type="EMBL" id="CM002923">
    <property type="protein sequence ID" value="KGN63387.1"/>
    <property type="molecule type" value="Genomic_DNA"/>
</dbReference>
<dbReference type="Proteomes" id="UP000029981">
    <property type="component" value="Chromosome 2"/>
</dbReference>
<reference evidence="2 3" key="2">
    <citation type="journal article" date="2009" name="PLoS ONE">
        <title>An integrated genetic and cytogenetic map of the cucumber genome.</title>
        <authorList>
            <person name="Ren Y."/>
            <person name="Zhang Z."/>
            <person name="Liu J."/>
            <person name="Staub J.E."/>
            <person name="Han Y."/>
            <person name="Cheng Z."/>
            <person name="Li X."/>
            <person name="Lu J."/>
            <person name="Miao H."/>
            <person name="Kang H."/>
            <person name="Xie B."/>
            <person name="Gu X."/>
            <person name="Wang X."/>
            <person name="Du Y."/>
            <person name="Jin W."/>
            <person name="Huang S."/>
        </authorList>
    </citation>
    <scope>NUCLEOTIDE SEQUENCE [LARGE SCALE GENOMIC DNA]</scope>
    <source>
        <strain evidence="3">cv. 9930</strain>
    </source>
</reference>
<feature type="compositionally biased region" description="Polar residues" evidence="1">
    <location>
        <begin position="93"/>
        <end position="105"/>
    </location>
</feature>
<feature type="region of interest" description="Disordered" evidence="1">
    <location>
        <begin position="90"/>
        <end position="117"/>
    </location>
</feature>